<proteinExistence type="predicted"/>
<accession>E6SKF8</accession>
<dbReference type="HOGENOM" id="CLU_1805248_0_0_9"/>
<dbReference type="Proteomes" id="UP000008915">
    <property type="component" value="Chromosome"/>
</dbReference>
<reference evidence="1 2" key="1">
    <citation type="journal article" date="2010" name="Stand. Genomic Sci.">
        <title>Complete genome sequence of Thermaerobacter marianensis type strain (7p75a).</title>
        <authorList>
            <person name="Han C."/>
            <person name="Gu W."/>
            <person name="Zhang X."/>
            <person name="Lapidus A."/>
            <person name="Nolan M."/>
            <person name="Copeland A."/>
            <person name="Lucas S."/>
            <person name="Del Rio T.G."/>
            <person name="Tice H."/>
            <person name="Cheng J.F."/>
            <person name="Tapia R."/>
            <person name="Goodwin L."/>
            <person name="Pitluck S."/>
            <person name="Pagani I."/>
            <person name="Ivanova N."/>
            <person name="Mavromatis K."/>
            <person name="Mikhailova N."/>
            <person name="Pati A."/>
            <person name="Chen A."/>
            <person name="Palaniappan K."/>
            <person name="Land M."/>
            <person name="Hauser L."/>
            <person name="Chang Y.J."/>
            <person name="Jeffries C.D."/>
            <person name="Schneider S."/>
            <person name="Rohde M."/>
            <person name="Goker M."/>
            <person name="Pukall R."/>
            <person name="Woyke T."/>
            <person name="Bristow J."/>
            <person name="Eisen J.A."/>
            <person name="Markowitz V."/>
            <person name="Hugenholtz P."/>
            <person name="Kyrpides N.C."/>
            <person name="Klenk H.P."/>
            <person name="Detter J.C."/>
        </authorList>
    </citation>
    <scope>NUCLEOTIDE SEQUENCE [LARGE SCALE GENOMIC DNA]</scope>
    <source>
        <strain evidence="2">ATCC 700841 / DSM 12885 / JCM 10246 / 7p75a</strain>
    </source>
</reference>
<evidence type="ECO:0000313" key="2">
    <source>
        <dbReference type="Proteomes" id="UP000008915"/>
    </source>
</evidence>
<evidence type="ECO:0000313" key="1">
    <source>
        <dbReference type="EMBL" id="ADU50145.1"/>
    </source>
</evidence>
<gene>
    <name evidence="1" type="ordered locus">Tmar_0020</name>
</gene>
<dbReference type="KEGG" id="tmr:Tmar_0020"/>
<dbReference type="RefSeq" id="WP_013494451.1">
    <property type="nucleotide sequence ID" value="NC_014831.1"/>
</dbReference>
<name>E6SKF8_THEM7</name>
<organism evidence="1 2">
    <name type="scientific">Thermaerobacter marianensis (strain ATCC 700841 / DSM 12885 / JCM 10246 / 7p75a)</name>
    <dbReference type="NCBI Taxonomy" id="644966"/>
    <lineage>
        <taxon>Bacteria</taxon>
        <taxon>Bacillati</taxon>
        <taxon>Bacillota</taxon>
        <taxon>Clostridia</taxon>
        <taxon>Eubacteriales</taxon>
        <taxon>Clostridiales Family XVII. Incertae Sedis</taxon>
        <taxon>Thermaerobacter</taxon>
    </lineage>
</organism>
<protein>
    <submittedName>
        <fullName evidence="1">Uncharacterized protein</fullName>
    </submittedName>
</protein>
<dbReference type="EMBL" id="CP002344">
    <property type="protein sequence ID" value="ADU50145.1"/>
    <property type="molecule type" value="Genomic_DNA"/>
</dbReference>
<dbReference type="STRING" id="644966.Tmar_0020"/>
<dbReference type="AlphaFoldDB" id="E6SKF8"/>
<reference evidence="2" key="2">
    <citation type="journal article" date="2010" name="Stand. Genomic Sci.">
        <title>Complete genome sequence of Thermaerobacter marianensis type strain (7p75aT).</title>
        <authorList>
            <person name="Han C."/>
            <person name="Gu W."/>
            <person name="Zhang X."/>
            <person name="Lapidus A."/>
            <person name="Nolan M."/>
            <person name="Copeland A."/>
            <person name="Lucas S."/>
            <person name="Glavina Del Rio T."/>
            <person name="Tice H."/>
            <person name="Cheng J."/>
            <person name="Tapia R."/>
            <person name="Goodwin L."/>
            <person name="Pitluck S."/>
            <person name="Pagani I."/>
            <person name="Ivanova N."/>
            <person name="Mavromatis K."/>
            <person name="Mikhailova N."/>
            <person name="Pati A."/>
            <person name="Chen A."/>
            <person name="Palaniappan K."/>
            <person name="Land M."/>
            <person name="Hauser L."/>
            <person name="Chang Y."/>
            <person name="Jeffries C."/>
            <person name="Schneider S."/>
            <person name="Rohde M."/>
            <person name="Goker M."/>
            <person name="Pukall R."/>
            <person name="Woyke T."/>
            <person name="Bristow J."/>
            <person name="Eisen J."/>
            <person name="Markowitz V."/>
            <person name="Hugenholtz P."/>
            <person name="Kyrpides N."/>
            <person name="Klenk H."/>
            <person name="Detter J."/>
        </authorList>
    </citation>
    <scope>NUCLEOTIDE SEQUENCE [LARGE SCALE GENOMIC DNA]</scope>
    <source>
        <strain evidence="2">ATCC 700841 / DSM 12885 / JCM 10246 / 7p75a</strain>
    </source>
</reference>
<keyword evidence="2" id="KW-1185">Reference proteome</keyword>
<sequence length="143" mass="15357">MTTCSTCGAEIVPGDIAYADPHDSTTLYCSADCLADACATTVIVDEEEHLPYHGGPTWTYDQAVEGLRRYLYLHDRLLTIARAWRLIAEEKHRDGRHMEAVSLQSCAAQIEDALADAVDRARGVVAPADLGSGLPAGADAGNR</sequence>